<comment type="cofactor">
    <cofactor evidence="1">
        <name>FAD</name>
        <dbReference type="ChEBI" id="CHEBI:57692"/>
    </cofactor>
</comment>
<dbReference type="PANTHER" id="PTHR43429">
    <property type="entry name" value="PYRIDINE NUCLEOTIDE-DISULFIDE OXIDOREDUCTASE DOMAIN-CONTAINING"/>
    <property type="match status" value="1"/>
</dbReference>
<keyword evidence="6" id="KW-0676">Redox-active center</keyword>
<dbReference type="Gene3D" id="3.40.250.10">
    <property type="entry name" value="Rhodanese-like domain"/>
    <property type="match status" value="1"/>
</dbReference>
<dbReference type="EMBL" id="JAGGLG010000023">
    <property type="protein sequence ID" value="MBP2019137.1"/>
    <property type="molecule type" value="Genomic_DNA"/>
</dbReference>
<keyword evidence="3" id="KW-0285">Flavoprotein</keyword>
<keyword evidence="4" id="KW-0274">FAD</keyword>
<dbReference type="SUPFAM" id="SSF51905">
    <property type="entry name" value="FAD/NAD(P)-binding domain"/>
    <property type="match status" value="2"/>
</dbReference>
<dbReference type="PANTHER" id="PTHR43429:SF1">
    <property type="entry name" value="NAD(P)H SULFUR OXIDOREDUCTASE (COA-DEPENDENT)"/>
    <property type="match status" value="1"/>
</dbReference>
<dbReference type="InterPro" id="IPR036873">
    <property type="entry name" value="Rhodanese-like_dom_sf"/>
</dbReference>
<evidence type="ECO:0000313" key="8">
    <source>
        <dbReference type="EMBL" id="MBP2019137.1"/>
    </source>
</evidence>
<gene>
    <name evidence="8" type="ORF">J2Z79_002554</name>
</gene>
<dbReference type="RefSeq" id="WP_209467256.1">
    <property type="nucleotide sequence ID" value="NZ_JAGGLG010000023.1"/>
</dbReference>
<dbReference type="Gene3D" id="3.50.50.60">
    <property type="entry name" value="FAD/NAD(P)-binding domain"/>
    <property type="match status" value="2"/>
</dbReference>
<dbReference type="Pfam" id="PF07992">
    <property type="entry name" value="Pyr_redox_2"/>
    <property type="match status" value="1"/>
</dbReference>
<proteinExistence type="inferred from homology"/>
<dbReference type="Pfam" id="PF02852">
    <property type="entry name" value="Pyr_redox_dim"/>
    <property type="match status" value="1"/>
</dbReference>
<evidence type="ECO:0000256" key="3">
    <source>
        <dbReference type="ARBA" id="ARBA00022630"/>
    </source>
</evidence>
<feature type="domain" description="Rhodanese" evidence="7">
    <location>
        <begin position="469"/>
        <end position="552"/>
    </location>
</feature>
<dbReference type="PROSITE" id="PS50206">
    <property type="entry name" value="RHODANESE_3"/>
    <property type="match status" value="1"/>
</dbReference>
<keyword evidence="5" id="KW-0560">Oxidoreductase</keyword>
<sequence>MSQRKIVIVGGVAGGATAAARARRTDEHAEIVLFEKGPYISFANCGLPYYVGGEIGDRSALLLQTPESFRARFGVDVRVNHEVLAIDRAAKAVAVRNLETGAVSTETYTALILAPGSIPIRPPLPGIDLPNVFMVRTVPDAVAIRAFVEERQASRAVVVGAGFIGLEMVENLVNLGLGVTLVEKADQVLPPLDPEMAAFVQSTLEQMGVEVITGDGIAAFEGAERATAVRLESGRTVEGDLFVLGLGVRPDTRLAREAGLAIGPTGGIQVNERMQTSDPAIYAAGDAVETVHLVTGRPALIPLAGPANKQGRVAGANAAGDSLTFPGAIGTAIVRAGSVVAATTGLSEKAARREGLQVYTSYTLSGDHADYYPGVHELLTKLVVEEGTGRVLGAQVVGEAGVDKRTDVYATAILGGMTVEQLANLDLAYAPPFGSAKDPAVVAGMVAQNIRRGTLRTITPDRLLERLEAGEGLQVVDVRNPYEFDMGAVPGAVNIPVDELRRRIGELDPARETVVYDRTGATAYVAARMLMQRGFSVSSLTGGYALFPAAEAVRMQQLTQG</sequence>
<dbReference type="InterPro" id="IPR050260">
    <property type="entry name" value="FAD-bd_OxRdtase"/>
</dbReference>
<evidence type="ECO:0000256" key="4">
    <source>
        <dbReference type="ARBA" id="ARBA00022827"/>
    </source>
</evidence>
<organism evidence="8 9">
    <name type="scientific">Symbiobacterium terraclitae</name>
    <dbReference type="NCBI Taxonomy" id="557451"/>
    <lineage>
        <taxon>Bacteria</taxon>
        <taxon>Bacillati</taxon>
        <taxon>Bacillota</taxon>
        <taxon>Clostridia</taxon>
        <taxon>Eubacteriales</taxon>
        <taxon>Symbiobacteriaceae</taxon>
        <taxon>Symbiobacterium</taxon>
    </lineage>
</organism>
<comment type="similarity">
    <text evidence="2">Belongs to the class-III pyridine nucleotide-disulfide oxidoreductase family.</text>
</comment>
<evidence type="ECO:0000256" key="2">
    <source>
        <dbReference type="ARBA" id="ARBA00009130"/>
    </source>
</evidence>
<comment type="caution">
    <text evidence="8">The sequence shown here is derived from an EMBL/GenBank/DDBJ whole genome shotgun (WGS) entry which is preliminary data.</text>
</comment>
<dbReference type="SUPFAM" id="SSF55424">
    <property type="entry name" value="FAD/NAD-linked reductases, dimerisation (C-terminal) domain"/>
    <property type="match status" value="1"/>
</dbReference>
<dbReference type="InterPro" id="IPR001763">
    <property type="entry name" value="Rhodanese-like_dom"/>
</dbReference>
<dbReference type="InterPro" id="IPR004099">
    <property type="entry name" value="Pyr_nucl-diS_OxRdtase_dimer"/>
</dbReference>
<accession>A0ABS4JUA8</accession>
<name>A0ABS4JUA8_9FIRM</name>
<reference evidence="8 9" key="1">
    <citation type="submission" date="2021-03" db="EMBL/GenBank/DDBJ databases">
        <title>Genomic Encyclopedia of Type Strains, Phase IV (KMG-IV): sequencing the most valuable type-strain genomes for metagenomic binning, comparative biology and taxonomic classification.</title>
        <authorList>
            <person name="Goeker M."/>
        </authorList>
    </citation>
    <scope>NUCLEOTIDE SEQUENCE [LARGE SCALE GENOMIC DNA]</scope>
    <source>
        <strain evidence="8 9">DSM 27138</strain>
    </source>
</reference>
<dbReference type="InterPro" id="IPR036188">
    <property type="entry name" value="FAD/NAD-bd_sf"/>
</dbReference>
<evidence type="ECO:0000313" key="9">
    <source>
        <dbReference type="Proteomes" id="UP001519289"/>
    </source>
</evidence>
<dbReference type="PRINTS" id="PR00411">
    <property type="entry name" value="PNDRDTASEI"/>
</dbReference>
<evidence type="ECO:0000256" key="1">
    <source>
        <dbReference type="ARBA" id="ARBA00001974"/>
    </source>
</evidence>
<dbReference type="InterPro" id="IPR023753">
    <property type="entry name" value="FAD/NAD-binding_dom"/>
</dbReference>
<evidence type="ECO:0000259" key="7">
    <source>
        <dbReference type="PROSITE" id="PS50206"/>
    </source>
</evidence>
<dbReference type="InterPro" id="IPR016156">
    <property type="entry name" value="FAD/NAD-linked_Rdtase_dimer_sf"/>
</dbReference>
<keyword evidence="9" id="KW-1185">Reference proteome</keyword>
<dbReference type="SMART" id="SM00450">
    <property type="entry name" value="RHOD"/>
    <property type="match status" value="1"/>
</dbReference>
<evidence type="ECO:0000256" key="5">
    <source>
        <dbReference type="ARBA" id="ARBA00023002"/>
    </source>
</evidence>
<dbReference type="Pfam" id="PF00581">
    <property type="entry name" value="Rhodanese"/>
    <property type="match status" value="1"/>
</dbReference>
<protein>
    <submittedName>
        <fullName evidence="8">NADPH-dependent 2,4-dienoyl-CoA reductase/sulfur reductase-like enzyme/rhodanese-related sulfurtransferase</fullName>
    </submittedName>
</protein>
<dbReference type="Proteomes" id="UP001519289">
    <property type="component" value="Unassembled WGS sequence"/>
</dbReference>
<evidence type="ECO:0000256" key="6">
    <source>
        <dbReference type="ARBA" id="ARBA00023284"/>
    </source>
</evidence>
<dbReference type="SUPFAM" id="SSF52821">
    <property type="entry name" value="Rhodanese/Cell cycle control phosphatase"/>
    <property type="match status" value="1"/>
</dbReference>
<dbReference type="PRINTS" id="PR00368">
    <property type="entry name" value="FADPNR"/>
</dbReference>